<dbReference type="Proteomes" id="UP000810292">
    <property type="component" value="Unassembled WGS sequence"/>
</dbReference>
<name>A0A9D9NE22_9SPIO</name>
<gene>
    <name evidence="1" type="ORF">IAA72_09960</name>
</gene>
<dbReference type="EMBL" id="JADIMF010000160">
    <property type="protein sequence ID" value="MBO8470088.1"/>
    <property type="molecule type" value="Genomic_DNA"/>
</dbReference>
<comment type="caution">
    <text evidence="1">The sequence shown here is derived from an EMBL/GenBank/DDBJ whole genome shotgun (WGS) entry which is preliminary data.</text>
</comment>
<sequence length="102" mass="11159">MQRSFDISVMTPLGKFSGTLEFTAENTVVHGFLSFLGMKSQFEGEFINDNLAFFGAMKTPLGKIDYKAKATVFNDGIEGEGTTSLGVLSFSSYSGRRRKPKA</sequence>
<evidence type="ECO:0000313" key="2">
    <source>
        <dbReference type="Proteomes" id="UP000810292"/>
    </source>
</evidence>
<evidence type="ECO:0000313" key="1">
    <source>
        <dbReference type="EMBL" id="MBO8470088.1"/>
    </source>
</evidence>
<organism evidence="1 2">
    <name type="scientific">Candidatus Ornithospirochaeta stercoravium</name>
    <dbReference type="NCBI Taxonomy" id="2840897"/>
    <lineage>
        <taxon>Bacteria</taxon>
        <taxon>Pseudomonadati</taxon>
        <taxon>Spirochaetota</taxon>
        <taxon>Spirochaetia</taxon>
        <taxon>Spirochaetales</taxon>
        <taxon>Spirochaetaceae</taxon>
        <taxon>Spirochaetaceae incertae sedis</taxon>
        <taxon>Candidatus Ornithospirochaeta</taxon>
    </lineage>
</organism>
<proteinExistence type="predicted"/>
<dbReference type="AlphaFoldDB" id="A0A9D9NE22"/>
<reference evidence="1" key="1">
    <citation type="submission" date="2020-10" db="EMBL/GenBank/DDBJ databases">
        <authorList>
            <person name="Gilroy R."/>
        </authorList>
    </citation>
    <scope>NUCLEOTIDE SEQUENCE</scope>
    <source>
        <strain evidence="1">14700</strain>
    </source>
</reference>
<accession>A0A9D9NE22</accession>
<reference evidence="1" key="2">
    <citation type="journal article" date="2021" name="PeerJ">
        <title>Extensive microbial diversity within the chicken gut microbiome revealed by metagenomics and culture.</title>
        <authorList>
            <person name="Gilroy R."/>
            <person name="Ravi A."/>
            <person name="Getino M."/>
            <person name="Pursley I."/>
            <person name="Horton D.L."/>
            <person name="Alikhan N.F."/>
            <person name="Baker D."/>
            <person name="Gharbi K."/>
            <person name="Hall N."/>
            <person name="Watson M."/>
            <person name="Adriaenssens E.M."/>
            <person name="Foster-Nyarko E."/>
            <person name="Jarju S."/>
            <person name="Secka A."/>
            <person name="Antonio M."/>
            <person name="Oren A."/>
            <person name="Chaudhuri R.R."/>
            <person name="La Ragione R."/>
            <person name="Hildebrand F."/>
            <person name="Pallen M.J."/>
        </authorList>
    </citation>
    <scope>NUCLEOTIDE SEQUENCE</scope>
    <source>
        <strain evidence="1">14700</strain>
    </source>
</reference>
<protein>
    <submittedName>
        <fullName evidence="1">Uncharacterized protein</fullName>
    </submittedName>
</protein>